<evidence type="ECO:0000313" key="2">
    <source>
        <dbReference type="EMBL" id="GBM18302.1"/>
    </source>
</evidence>
<dbReference type="AlphaFoldDB" id="A0A4Y2DNC4"/>
<sequence>MSRFQKDSSLSNNFKKRRGKSKNSTAELSSTAMTGYTQYILSRPFISLPKWKFWDTARKNNRRGRKLMENSIAAGKPGFPSKPNSKPSCADSLGETLIRW</sequence>
<protein>
    <submittedName>
        <fullName evidence="2">Uncharacterized protein</fullName>
    </submittedName>
</protein>
<gene>
    <name evidence="2" type="ORF">AVEN_147424_1</name>
</gene>
<dbReference type="EMBL" id="BGPR01000401">
    <property type="protein sequence ID" value="GBM18302.1"/>
    <property type="molecule type" value="Genomic_DNA"/>
</dbReference>
<feature type="region of interest" description="Disordered" evidence="1">
    <location>
        <begin position="1"/>
        <end position="28"/>
    </location>
</feature>
<proteinExistence type="predicted"/>
<feature type="region of interest" description="Disordered" evidence="1">
    <location>
        <begin position="64"/>
        <end position="100"/>
    </location>
</feature>
<evidence type="ECO:0000313" key="3">
    <source>
        <dbReference type="Proteomes" id="UP000499080"/>
    </source>
</evidence>
<accession>A0A4Y2DNC4</accession>
<dbReference type="Proteomes" id="UP000499080">
    <property type="component" value="Unassembled WGS sequence"/>
</dbReference>
<comment type="caution">
    <text evidence="2">The sequence shown here is derived from an EMBL/GenBank/DDBJ whole genome shotgun (WGS) entry which is preliminary data.</text>
</comment>
<reference evidence="2 3" key="1">
    <citation type="journal article" date="2019" name="Sci. Rep.">
        <title>Orb-weaving spider Araneus ventricosus genome elucidates the spidroin gene catalogue.</title>
        <authorList>
            <person name="Kono N."/>
            <person name="Nakamura H."/>
            <person name="Ohtoshi R."/>
            <person name="Moran D.A.P."/>
            <person name="Shinohara A."/>
            <person name="Yoshida Y."/>
            <person name="Fujiwara M."/>
            <person name="Mori M."/>
            <person name="Tomita M."/>
            <person name="Arakawa K."/>
        </authorList>
    </citation>
    <scope>NUCLEOTIDE SEQUENCE [LARGE SCALE GENOMIC DNA]</scope>
</reference>
<evidence type="ECO:0000256" key="1">
    <source>
        <dbReference type="SAM" id="MobiDB-lite"/>
    </source>
</evidence>
<keyword evidence="3" id="KW-1185">Reference proteome</keyword>
<organism evidence="2 3">
    <name type="scientific">Araneus ventricosus</name>
    <name type="common">Orbweaver spider</name>
    <name type="synonym">Epeira ventricosa</name>
    <dbReference type="NCBI Taxonomy" id="182803"/>
    <lineage>
        <taxon>Eukaryota</taxon>
        <taxon>Metazoa</taxon>
        <taxon>Ecdysozoa</taxon>
        <taxon>Arthropoda</taxon>
        <taxon>Chelicerata</taxon>
        <taxon>Arachnida</taxon>
        <taxon>Araneae</taxon>
        <taxon>Araneomorphae</taxon>
        <taxon>Entelegynae</taxon>
        <taxon>Araneoidea</taxon>
        <taxon>Araneidae</taxon>
        <taxon>Araneus</taxon>
    </lineage>
</organism>
<name>A0A4Y2DNC4_ARAVE</name>